<protein>
    <recommendedName>
        <fullName evidence="7">Amino acid permease/ SLC12A domain-containing protein</fullName>
    </recommendedName>
</protein>
<dbReference type="Proteomes" id="UP001388673">
    <property type="component" value="Unassembled WGS sequence"/>
</dbReference>
<feature type="region of interest" description="Disordered" evidence="5">
    <location>
        <begin position="1"/>
        <end position="31"/>
    </location>
</feature>
<dbReference type="GeneID" id="92180432"/>
<feature type="transmembrane region" description="Helical" evidence="6">
    <location>
        <begin position="334"/>
        <end position="359"/>
    </location>
</feature>
<dbReference type="GO" id="GO:0016020">
    <property type="term" value="C:membrane"/>
    <property type="evidence" value="ECO:0007669"/>
    <property type="project" value="UniProtKB-SubCell"/>
</dbReference>
<keyword evidence="2 6" id="KW-0812">Transmembrane</keyword>
<feature type="transmembrane region" description="Helical" evidence="6">
    <location>
        <begin position="408"/>
        <end position="429"/>
    </location>
</feature>
<dbReference type="PANTHER" id="PTHR43341">
    <property type="entry name" value="AMINO ACID PERMEASE"/>
    <property type="match status" value="1"/>
</dbReference>
<comment type="caution">
    <text evidence="8">The sequence shown here is derived from an EMBL/GenBank/DDBJ whole genome shotgun (WGS) entry which is preliminary data.</text>
</comment>
<evidence type="ECO:0000256" key="1">
    <source>
        <dbReference type="ARBA" id="ARBA00004141"/>
    </source>
</evidence>
<feature type="domain" description="Amino acid permease/ SLC12A" evidence="7">
    <location>
        <begin position="48"/>
        <end position="506"/>
    </location>
</feature>
<feature type="transmembrane region" description="Helical" evidence="6">
    <location>
        <begin position="191"/>
        <end position="212"/>
    </location>
</feature>
<feature type="transmembrane region" description="Helical" evidence="6">
    <location>
        <begin position="159"/>
        <end position="179"/>
    </location>
</feature>
<keyword evidence="9" id="KW-1185">Reference proteome</keyword>
<dbReference type="GO" id="GO:0015171">
    <property type="term" value="F:amino acid transmembrane transporter activity"/>
    <property type="evidence" value="ECO:0007669"/>
    <property type="project" value="TreeGrafter"/>
</dbReference>
<gene>
    <name evidence="8" type="ORF">IAR55_003174</name>
</gene>
<sequence>MSFEGQDEKYLEPSSSAPQDGAVTEVLGSDSPNLDLANDPHRGLRMRHVQLIAISGSIGSALFVSIGNPLTGAGPLGLLIGIGLWCVVVWTASNCLIEMTVLLPLDGGFVRFAGRFVDWSLGMAVGWNYIITQLALICFELTSINVIVEYWTTTLNPAVLISVCLVILFLVNIWSVRWFGEIEFFISVTKLFLMAGLTMYTFVTMVGGNPLHDKYGFRFWKNPGPFAGEVNFRKVITGIFDSVSWATFAVVGPDYISLIGGEVKNPRRILPKAFNTTIYRIVGFYMTGALCVGITASATDENLLGAISAGAPGAAKSPYVISMNRLGIPVLPDIVNALILVSLFSTANSFTFVASRSIYSLAQKGQAPRIFTKINRHGVPYLSVTITLLVGCLSYLSVSSGTVKVLNWWINLVTAAQLVSWTVIAITYLRFRKGLIAQNLLNTDFLPVRGYLQPFSGWYLLVWSPIVLFFSGYYVFLPGAFTAPDFVFAYGSVFIFLAILIGAKVYDVIKHKKKHIWIPAEEIDFVSDVDHIEELTAASEEKRAMKSQTKVQKVSDFFF</sequence>
<feature type="transmembrane region" description="Helical" evidence="6">
    <location>
        <begin position="379"/>
        <end position="396"/>
    </location>
</feature>
<proteinExistence type="predicted"/>
<dbReference type="KEGG" id="kne:92180432"/>
<feature type="transmembrane region" description="Helical" evidence="6">
    <location>
        <begin position="126"/>
        <end position="147"/>
    </location>
</feature>
<reference evidence="8 9" key="1">
    <citation type="journal article" date="2024" name="bioRxiv">
        <title>Comparative genomics of Cryptococcus and Kwoniella reveals pathogenesis evolution and contrasting karyotype dynamics via intercentromeric recombination or chromosome fusion.</title>
        <authorList>
            <person name="Coelho M.A."/>
            <person name="David-Palma M."/>
            <person name="Shea T."/>
            <person name="Bowers K."/>
            <person name="McGinley-Smith S."/>
            <person name="Mohammad A.W."/>
            <person name="Gnirke A."/>
            <person name="Yurkov A.M."/>
            <person name="Nowrousian M."/>
            <person name="Sun S."/>
            <person name="Cuomo C.A."/>
            <person name="Heitman J."/>
        </authorList>
    </citation>
    <scope>NUCLEOTIDE SEQUENCE [LARGE SCALE GENOMIC DNA]</scope>
    <source>
        <strain evidence="8 9">CBS 13917</strain>
    </source>
</reference>
<dbReference type="Pfam" id="PF00324">
    <property type="entry name" value="AA_permease"/>
    <property type="match status" value="1"/>
</dbReference>
<evidence type="ECO:0000259" key="7">
    <source>
        <dbReference type="Pfam" id="PF00324"/>
    </source>
</evidence>
<dbReference type="InterPro" id="IPR004841">
    <property type="entry name" value="AA-permease/SLC12A_dom"/>
</dbReference>
<feature type="transmembrane region" description="Helical" evidence="6">
    <location>
        <begin position="277"/>
        <end position="298"/>
    </location>
</feature>
<evidence type="ECO:0000256" key="4">
    <source>
        <dbReference type="ARBA" id="ARBA00023136"/>
    </source>
</evidence>
<dbReference type="AlphaFoldDB" id="A0AAW0YR90"/>
<name>A0AAW0YR90_9TREE</name>
<organism evidence="8 9">
    <name type="scientific">Kwoniella newhampshirensis</name>
    <dbReference type="NCBI Taxonomy" id="1651941"/>
    <lineage>
        <taxon>Eukaryota</taxon>
        <taxon>Fungi</taxon>
        <taxon>Dikarya</taxon>
        <taxon>Basidiomycota</taxon>
        <taxon>Agaricomycotina</taxon>
        <taxon>Tremellomycetes</taxon>
        <taxon>Tremellales</taxon>
        <taxon>Cryptococcaceae</taxon>
        <taxon>Kwoniella</taxon>
    </lineage>
</organism>
<dbReference type="PIRSF" id="PIRSF006060">
    <property type="entry name" value="AA_transporter"/>
    <property type="match status" value="1"/>
</dbReference>
<evidence type="ECO:0000256" key="2">
    <source>
        <dbReference type="ARBA" id="ARBA00022692"/>
    </source>
</evidence>
<feature type="transmembrane region" description="Helical" evidence="6">
    <location>
        <begin position="232"/>
        <end position="256"/>
    </location>
</feature>
<dbReference type="EMBL" id="JBCAWK010000005">
    <property type="protein sequence ID" value="KAK8858943.1"/>
    <property type="molecule type" value="Genomic_DNA"/>
</dbReference>
<evidence type="ECO:0000313" key="9">
    <source>
        <dbReference type="Proteomes" id="UP001388673"/>
    </source>
</evidence>
<dbReference type="RefSeq" id="XP_066803784.1">
    <property type="nucleotide sequence ID" value="XM_066946283.1"/>
</dbReference>
<keyword evidence="4 6" id="KW-0472">Membrane</keyword>
<feature type="transmembrane region" description="Helical" evidence="6">
    <location>
        <begin position="76"/>
        <end position="105"/>
    </location>
</feature>
<feature type="transmembrane region" description="Helical" evidence="6">
    <location>
        <begin position="458"/>
        <end position="476"/>
    </location>
</feature>
<dbReference type="InterPro" id="IPR050524">
    <property type="entry name" value="APC_YAT"/>
</dbReference>
<feature type="transmembrane region" description="Helical" evidence="6">
    <location>
        <begin position="488"/>
        <end position="506"/>
    </location>
</feature>
<dbReference type="Gene3D" id="1.20.1740.10">
    <property type="entry name" value="Amino acid/polyamine transporter I"/>
    <property type="match status" value="1"/>
</dbReference>
<comment type="subcellular location">
    <subcellularLocation>
        <location evidence="1">Membrane</location>
        <topology evidence="1">Multi-pass membrane protein</topology>
    </subcellularLocation>
</comment>
<feature type="transmembrane region" description="Helical" evidence="6">
    <location>
        <begin position="51"/>
        <end position="70"/>
    </location>
</feature>
<evidence type="ECO:0000313" key="8">
    <source>
        <dbReference type="EMBL" id="KAK8858943.1"/>
    </source>
</evidence>
<keyword evidence="3 6" id="KW-1133">Transmembrane helix</keyword>
<evidence type="ECO:0000256" key="6">
    <source>
        <dbReference type="SAM" id="Phobius"/>
    </source>
</evidence>
<dbReference type="PANTHER" id="PTHR43341:SF15">
    <property type="entry name" value="GENERAL AMINO ACID PERMEASE AGP2"/>
    <property type="match status" value="1"/>
</dbReference>
<feature type="compositionally biased region" description="Basic and acidic residues" evidence="5">
    <location>
        <begin position="1"/>
        <end position="11"/>
    </location>
</feature>
<evidence type="ECO:0000256" key="5">
    <source>
        <dbReference type="SAM" id="MobiDB-lite"/>
    </source>
</evidence>
<evidence type="ECO:0000256" key="3">
    <source>
        <dbReference type="ARBA" id="ARBA00022989"/>
    </source>
</evidence>
<accession>A0AAW0YR90</accession>